<feature type="compositionally biased region" description="Basic and acidic residues" evidence="1">
    <location>
        <begin position="87"/>
        <end position="114"/>
    </location>
</feature>
<name>A0A1Q9DP01_SYMMI</name>
<evidence type="ECO:0000256" key="1">
    <source>
        <dbReference type="SAM" id="MobiDB-lite"/>
    </source>
</evidence>
<evidence type="ECO:0000313" key="3">
    <source>
        <dbReference type="Proteomes" id="UP000186817"/>
    </source>
</evidence>
<dbReference type="EMBL" id="LSRX01000452">
    <property type="protein sequence ID" value="OLP96885.1"/>
    <property type="molecule type" value="Genomic_DNA"/>
</dbReference>
<accession>A0A1Q9DP01</accession>
<organism evidence="2 3">
    <name type="scientific">Symbiodinium microadriaticum</name>
    <name type="common">Dinoflagellate</name>
    <name type="synonym">Zooxanthella microadriatica</name>
    <dbReference type="NCBI Taxonomy" id="2951"/>
    <lineage>
        <taxon>Eukaryota</taxon>
        <taxon>Sar</taxon>
        <taxon>Alveolata</taxon>
        <taxon>Dinophyceae</taxon>
        <taxon>Suessiales</taxon>
        <taxon>Symbiodiniaceae</taxon>
        <taxon>Symbiodinium</taxon>
    </lineage>
</organism>
<evidence type="ECO:0000313" key="2">
    <source>
        <dbReference type="EMBL" id="OLP96885.1"/>
    </source>
</evidence>
<protein>
    <submittedName>
        <fullName evidence="2">Uncharacterized protein</fullName>
    </submittedName>
</protein>
<reference evidence="2 3" key="1">
    <citation type="submission" date="2016-02" db="EMBL/GenBank/DDBJ databases">
        <title>Genome analysis of coral dinoflagellate symbionts highlights evolutionary adaptations to a symbiotic lifestyle.</title>
        <authorList>
            <person name="Aranda M."/>
            <person name="Li Y."/>
            <person name="Liew Y.J."/>
            <person name="Baumgarten S."/>
            <person name="Simakov O."/>
            <person name="Wilson M."/>
            <person name="Piel J."/>
            <person name="Ashoor H."/>
            <person name="Bougouffa S."/>
            <person name="Bajic V.B."/>
            <person name="Ryu T."/>
            <person name="Ravasi T."/>
            <person name="Bayer T."/>
            <person name="Micklem G."/>
            <person name="Kim H."/>
            <person name="Bhak J."/>
            <person name="Lajeunesse T.C."/>
            <person name="Voolstra C.R."/>
        </authorList>
    </citation>
    <scope>NUCLEOTIDE SEQUENCE [LARGE SCALE GENOMIC DNA]</scope>
    <source>
        <strain evidence="2 3">CCMP2467</strain>
    </source>
</reference>
<dbReference type="Proteomes" id="UP000186817">
    <property type="component" value="Unassembled WGS sequence"/>
</dbReference>
<feature type="compositionally biased region" description="Basic and acidic residues" evidence="1">
    <location>
        <begin position="1"/>
        <end position="11"/>
    </location>
</feature>
<feature type="region of interest" description="Disordered" evidence="1">
    <location>
        <begin position="82"/>
        <end position="114"/>
    </location>
</feature>
<proteinExistence type="predicted"/>
<comment type="caution">
    <text evidence="2">The sequence shown here is derived from an EMBL/GenBank/DDBJ whole genome shotgun (WGS) entry which is preliminary data.</text>
</comment>
<feature type="region of interest" description="Disordered" evidence="1">
    <location>
        <begin position="1"/>
        <end position="34"/>
    </location>
</feature>
<sequence>MCDSRIEKPEGGEAPWVADSSCTRRSRPWMPKPRPFRASMTLWQRCASRCQALHHAAGKLRPHVAREQCADPCQHQVRESFAGHMLESTKSRIPEERRREPTTKLRREAGCHGP</sequence>
<dbReference type="AlphaFoldDB" id="A0A1Q9DP01"/>
<gene>
    <name evidence="2" type="ORF">AK812_SmicGene20812</name>
</gene>
<keyword evidence="3" id="KW-1185">Reference proteome</keyword>